<dbReference type="RefSeq" id="WP_078775535.1">
    <property type="nucleotide sequence ID" value="NZ_FUWU01000004.1"/>
</dbReference>
<name>A0A1T4K8U7_9BACT</name>
<dbReference type="Proteomes" id="UP000190449">
    <property type="component" value="Unassembled WGS sequence"/>
</dbReference>
<dbReference type="AlphaFoldDB" id="A0A1T4K8U7"/>
<proteinExistence type="predicted"/>
<reference evidence="1 2" key="1">
    <citation type="submission" date="2017-02" db="EMBL/GenBank/DDBJ databases">
        <authorList>
            <person name="Peterson S.W."/>
        </authorList>
    </citation>
    <scope>NUCLEOTIDE SEQUENCE [LARGE SCALE GENOMIC DNA]</scope>
    <source>
        <strain evidence="1 2">ATCC 43854</strain>
    </source>
</reference>
<evidence type="ECO:0000313" key="1">
    <source>
        <dbReference type="EMBL" id="SJZ38868.1"/>
    </source>
</evidence>
<dbReference type="STRING" id="28122.SAMN02745108_00360"/>
<organism evidence="1 2">
    <name type="scientific">Fibrobacter intestinalis</name>
    <dbReference type="NCBI Taxonomy" id="28122"/>
    <lineage>
        <taxon>Bacteria</taxon>
        <taxon>Pseudomonadati</taxon>
        <taxon>Fibrobacterota</taxon>
        <taxon>Fibrobacteria</taxon>
        <taxon>Fibrobacterales</taxon>
        <taxon>Fibrobacteraceae</taxon>
        <taxon>Fibrobacter</taxon>
    </lineage>
</organism>
<accession>A0A1T4K8U7</accession>
<protein>
    <submittedName>
        <fullName evidence="1">Uncharacterized protein</fullName>
    </submittedName>
</protein>
<gene>
    <name evidence="1" type="ORF">SAMN02745108_00360</name>
</gene>
<evidence type="ECO:0000313" key="2">
    <source>
        <dbReference type="Proteomes" id="UP000190449"/>
    </source>
</evidence>
<dbReference type="EMBL" id="FUWU01000004">
    <property type="protein sequence ID" value="SJZ38868.1"/>
    <property type="molecule type" value="Genomic_DNA"/>
</dbReference>
<sequence>MKQYQHQKFLLQCDYEKLEMGRFFQKMPIDTPLYLQDYNLFDYPVYRRKIPLSVLDRQIDTQRDFDAIAEKLKYVDKLYLVDDRKKIESPFVQRHALATKKAFLWHFLNAGIKCYIAQ</sequence>